<proteinExistence type="predicted"/>
<feature type="region of interest" description="Disordered" evidence="1">
    <location>
        <begin position="1547"/>
        <end position="1586"/>
    </location>
</feature>
<reference evidence="2 3" key="1">
    <citation type="submission" date="2014-04" db="EMBL/GenBank/DDBJ databases">
        <authorList>
            <consortium name="DOE Joint Genome Institute"/>
            <person name="Kuo A."/>
            <person name="Ruytinx J."/>
            <person name="Rineau F."/>
            <person name="Colpaert J."/>
            <person name="Kohler A."/>
            <person name="Nagy L.G."/>
            <person name="Floudas D."/>
            <person name="Copeland A."/>
            <person name="Barry K.W."/>
            <person name="Cichocki N."/>
            <person name="Veneault-Fourrey C."/>
            <person name="LaButti K."/>
            <person name="Lindquist E.A."/>
            <person name="Lipzen A."/>
            <person name="Lundell T."/>
            <person name="Morin E."/>
            <person name="Murat C."/>
            <person name="Sun H."/>
            <person name="Tunlid A."/>
            <person name="Henrissat B."/>
            <person name="Grigoriev I.V."/>
            <person name="Hibbett D.S."/>
            <person name="Martin F."/>
            <person name="Nordberg H.P."/>
            <person name="Cantor M.N."/>
            <person name="Hua S.X."/>
        </authorList>
    </citation>
    <scope>NUCLEOTIDE SEQUENCE [LARGE SCALE GENOMIC DNA]</scope>
    <source>
        <strain evidence="2 3">UH-Slu-Lm8-n1</strain>
    </source>
</reference>
<dbReference type="Proteomes" id="UP000054485">
    <property type="component" value="Unassembled WGS sequence"/>
</dbReference>
<feature type="compositionally biased region" description="Basic and acidic residues" evidence="1">
    <location>
        <begin position="1023"/>
        <end position="1042"/>
    </location>
</feature>
<sequence length="1877" mass="200951">MPKTNYINSQFQGSVPTSFTSHPFEMLHSYREVSQTFPAYRKGNGSPPPTSDVDCFSEFLGRPGSQHKPKLKSQLVSQTIKARSDGDKGLSLLPLIWVEVRDNVIPPHAVPFASDGRSPLFIARANIEGAFFLGKAGPQLTSGAIISYGSMDITVTRYDVLVCAGQLSWEIPHSTGTGFLRQDTVVTKYVNYDLEPALVYHQDNPEDAHNLADIFNGVDTNQRLATPDLDPDPPIVASNTRLRTRARSNSKYGLSPNESLDVDIRKAYDAFIPLKSLELTERSRSLPPRARTSSDSSFDARAELGSFRCDSAQSAGVTTAIMSATHRFEHAPVSRPSVVASSKPRVRLDCATGSQESHRLPTVVSAVEYSASEQSTPVSSFGRSETSGFREVANVDGWSEYSSPPPEPPAHSVHTGFVQGVLPLRSYPSTGSTTSTSVNHRTNQFSSTSATSHSLASNAIDFRFSNLSNPSLKDDSQFTPTHYSSSSHQMSSDSLMPQPSTDFSRGTWAGTPGSPVLCLCTFDDIKDTSKYQSKLANCPIHPATDTTSISSSSGDFGHVDQYDQWTYPASQAHACQRGTQHQKHQSKDSPSRVPQPPTFPCTDIHPAQSSLVGDHTDVDLCSTPYPRHGVPKSPTETSYEDGNTTTSECGCGSEHVCDSEHWQLVSRTTFGIEAQTCDSVESDAVASTLPAPITINPLNPGIVTGEVKLRPYPVPHIASVSQMAGSSERGHSRVAVKESALEREPTHKYRVADTTVSKTTSTEAFTSAIPRRETPVAEGCVPLSTVTFAPNLPPSLQQSVSRSDGSVTDDKLHRHYEYADSSCASAAPEEKHDSTPTQSRVIAAENTRMQSQASIELRNSSFTKSTLTTTESPLLTADEHDEPYGQNVARDKPSQVSSTPEFMGGEEAVSADRKRQALEGREEHYEKETESEVQANLTSYPRTVRIFEGHAPESAILSDDRLMTEGTDTALSLSSANPGSKVIPSEPRVPQDSGTIDIKSGYEHQSLDVDTVSKSSIQISSHDSTESSEGHIQSHDRGREEVDSVPVPVSLAPAETIGAPVLNRAVENTQKSSPASNDLRDSSSLEDTWTTAQTSSPVTDLKDGSCGQFVGMDLTTQGSSTPNVCVEHDKVPVSTDCTHQDLEGRGDYHARVAESDVTIKSKSNSSAVESLRQSESVIVSNAGGQSNEATNSDISSLSSTFDGRKLSLSEPGLPQDAGINYIQSAREHQSSDNNIVTTTLVQTSSHRSIENKVQSSVVTTQEGPCSQDVATDQPCQHFSAPKFDSNELAECTHQAVENRGDRHELETEGGLKLSSTSYSNSARTVEQSTSETTVLDEDNDIITSPSSPTTRLPPSDPGIPQDAGADYIQSGCEHQSSGIDTASITMVQTSVDVSADYVHQASVTREDYHEQETKSEVETNVAHHVCNVEMLGQSSSDTVTENSDRRMDKDVDDTAFPPSSTIIGPKLSNSEPDIPQDAATSSKVITVLTTSMQTSSQDSIVRTAPVHPRSAPGEKNSTPAQPFGVACETMQQPSPGPNNITKNLSEGMSTTGQTSTHECGAPCGGDGTRELPSQGSSTPKLNDDKQEISADFTCQVIEDTRNYKSDTPGGREKESWAGAEVGVLPLSSPNLGPKGPPSEPSVQQRTVTNVVQSVSEHHVTEDITVSAMSVHASSNCLTDSSIGYAHLDTSSQQSNKSPGMMSVLPMHDGPCSPPSTSCGVHDSLNCSCVSCVIASPVSNVGDSTAAVADGTVKKAISCDDDHPAPCAKGTPGMKTRQDKCMKAEPTFISMTCDSNTVQTSSQTENQDNPSCAADTRRCDARGSACVTVSKLSDDCRACTATTATDCSPLADKQLTQTATTDCAYESCSTDCLPTKLC</sequence>
<feature type="compositionally biased region" description="Polar residues" evidence="1">
    <location>
        <begin position="1571"/>
        <end position="1580"/>
    </location>
</feature>
<feature type="region of interest" description="Disordered" evidence="1">
    <location>
        <begin position="787"/>
        <end position="808"/>
    </location>
</feature>
<evidence type="ECO:0000313" key="3">
    <source>
        <dbReference type="Proteomes" id="UP000054485"/>
    </source>
</evidence>
<feature type="compositionally biased region" description="Polar residues" evidence="1">
    <location>
        <begin position="1547"/>
        <end position="1557"/>
    </location>
</feature>
<feature type="compositionally biased region" description="Low complexity" evidence="1">
    <location>
        <begin position="1013"/>
        <end position="1022"/>
    </location>
</feature>
<dbReference type="InterPro" id="IPR006616">
    <property type="entry name" value="DM9_repeat"/>
</dbReference>
<feature type="compositionally biased region" description="Polar residues" evidence="1">
    <location>
        <begin position="634"/>
        <end position="643"/>
    </location>
</feature>
<feature type="region of interest" description="Disordered" evidence="1">
    <location>
        <begin position="473"/>
        <end position="504"/>
    </location>
</feature>
<gene>
    <name evidence="2" type="ORF">CY34DRAFT_351502</name>
</gene>
<evidence type="ECO:0000313" key="2">
    <source>
        <dbReference type="EMBL" id="KIK39097.1"/>
    </source>
</evidence>
<name>A0A0D0AXI8_9AGAM</name>
<feature type="compositionally biased region" description="Polar residues" evidence="1">
    <location>
        <begin position="787"/>
        <end position="806"/>
    </location>
</feature>
<feature type="compositionally biased region" description="Polar residues" evidence="1">
    <location>
        <begin position="495"/>
        <end position="504"/>
    </location>
</feature>
<keyword evidence="3" id="KW-1185">Reference proteome</keyword>
<organism evidence="2 3">
    <name type="scientific">Suillus luteus UH-Slu-Lm8-n1</name>
    <dbReference type="NCBI Taxonomy" id="930992"/>
    <lineage>
        <taxon>Eukaryota</taxon>
        <taxon>Fungi</taxon>
        <taxon>Dikarya</taxon>
        <taxon>Basidiomycota</taxon>
        <taxon>Agaricomycotina</taxon>
        <taxon>Agaricomycetes</taxon>
        <taxon>Agaricomycetidae</taxon>
        <taxon>Boletales</taxon>
        <taxon>Suillineae</taxon>
        <taxon>Suillaceae</taxon>
        <taxon>Suillus</taxon>
    </lineage>
</organism>
<dbReference type="EMBL" id="KN835359">
    <property type="protein sequence ID" value="KIK39097.1"/>
    <property type="molecule type" value="Genomic_DNA"/>
</dbReference>
<evidence type="ECO:0000256" key="1">
    <source>
        <dbReference type="SAM" id="MobiDB-lite"/>
    </source>
</evidence>
<reference evidence="3" key="2">
    <citation type="submission" date="2015-01" db="EMBL/GenBank/DDBJ databases">
        <title>Evolutionary Origins and Diversification of the Mycorrhizal Mutualists.</title>
        <authorList>
            <consortium name="DOE Joint Genome Institute"/>
            <consortium name="Mycorrhizal Genomics Consortium"/>
            <person name="Kohler A."/>
            <person name="Kuo A."/>
            <person name="Nagy L.G."/>
            <person name="Floudas D."/>
            <person name="Copeland A."/>
            <person name="Barry K.W."/>
            <person name="Cichocki N."/>
            <person name="Veneault-Fourrey C."/>
            <person name="LaButti K."/>
            <person name="Lindquist E.A."/>
            <person name="Lipzen A."/>
            <person name="Lundell T."/>
            <person name="Morin E."/>
            <person name="Murat C."/>
            <person name="Riley R."/>
            <person name="Ohm R."/>
            <person name="Sun H."/>
            <person name="Tunlid A."/>
            <person name="Henrissat B."/>
            <person name="Grigoriev I.V."/>
            <person name="Hibbett D.S."/>
            <person name="Martin F."/>
        </authorList>
    </citation>
    <scope>NUCLEOTIDE SEQUENCE [LARGE SCALE GENOMIC DNA]</scope>
    <source>
        <strain evidence="3">UH-Slu-Lm8-n1</strain>
    </source>
</reference>
<feature type="compositionally biased region" description="Low complexity" evidence="1">
    <location>
        <begin position="1343"/>
        <end position="1353"/>
    </location>
</feature>
<protein>
    <submittedName>
        <fullName evidence="2">Uncharacterized protein</fullName>
    </submittedName>
</protein>
<feature type="region of interest" description="Disordered" evidence="1">
    <location>
        <begin position="424"/>
        <end position="450"/>
    </location>
</feature>
<dbReference type="STRING" id="930992.A0A0D0AXI8"/>
<feature type="compositionally biased region" description="Polar residues" evidence="1">
    <location>
        <begin position="473"/>
        <end position="483"/>
    </location>
</feature>
<feature type="compositionally biased region" description="Polar residues" evidence="1">
    <location>
        <begin position="1457"/>
        <end position="1471"/>
    </location>
</feature>
<feature type="compositionally biased region" description="Polar residues" evidence="1">
    <location>
        <begin position="1066"/>
        <end position="1076"/>
    </location>
</feature>
<feature type="compositionally biased region" description="Low complexity" evidence="1">
    <location>
        <begin position="484"/>
        <end position="494"/>
    </location>
</feature>
<feature type="compositionally biased region" description="Polar residues" evidence="1">
    <location>
        <begin position="1313"/>
        <end position="1333"/>
    </location>
</feature>
<feature type="region of interest" description="Disordered" evidence="1">
    <location>
        <begin position="571"/>
        <end position="643"/>
    </location>
</feature>
<feature type="region of interest" description="Disordered" evidence="1">
    <location>
        <begin position="970"/>
        <end position="1045"/>
    </location>
</feature>
<feature type="region of interest" description="Disordered" evidence="1">
    <location>
        <begin position="861"/>
        <end position="912"/>
    </location>
</feature>
<feature type="compositionally biased region" description="Polar residues" evidence="1">
    <location>
        <begin position="1085"/>
        <end position="1098"/>
    </location>
</feature>
<feature type="region of interest" description="Disordered" evidence="1">
    <location>
        <begin position="1298"/>
        <end position="1362"/>
    </location>
</feature>
<dbReference type="HOGENOM" id="CLU_236293_0_0_1"/>
<dbReference type="SMART" id="SM00696">
    <property type="entry name" value="DM9"/>
    <property type="match status" value="1"/>
</dbReference>
<feature type="region of interest" description="Disordered" evidence="1">
    <location>
        <begin position="1496"/>
        <end position="1520"/>
    </location>
</feature>
<feature type="compositionally biased region" description="Low complexity" evidence="1">
    <location>
        <begin position="861"/>
        <end position="876"/>
    </location>
</feature>
<feature type="region of interest" description="Disordered" evidence="1">
    <location>
        <begin position="1434"/>
        <end position="1476"/>
    </location>
</feature>
<feature type="region of interest" description="Disordered" evidence="1">
    <location>
        <begin position="1061"/>
        <end position="1099"/>
    </location>
</feature>
<dbReference type="InParanoid" id="A0A0D0AXI8"/>
<accession>A0A0D0AXI8</accession>
<dbReference type="OrthoDB" id="2667790at2759"/>